<accession>A0A2P6NZH1</accession>
<comment type="caution">
    <text evidence="1">The sequence shown here is derived from an EMBL/GenBank/DDBJ whole genome shotgun (WGS) entry which is preliminary data.</text>
</comment>
<dbReference type="EMBL" id="MDYQ01000004">
    <property type="protein sequence ID" value="PRP89318.1"/>
    <property type="molecule type" value="Genomic_DNA"/>
</dbReference>
<proteinExistence type="predicted"/>
<evidence type="ECO:0000313" key="2">
    <source>
        <dbReference type="Proteomes" id="UP000241769"/>
    </source>
</evidence>
<evidence type="ECO:0000313" key="1">
    <source>
        <dbReference type="EMBL" id="PRP89318.1"/>
    </source>
</evidence>
<dbReference type="Proteomes" id="UP000241769">
    <property type="component" value="Unassembled WGS sequence"/>
</dbReference>
<sequence>MSNTHTWFEETLKQLLESPYIHFPKPPPGLHLGHGPVDLFSTRFNNNFRGTVGMVNGTEVDHDGLKAVLLALQSHYDRNSQFTSSQGERNTVVSEISLPDGPLKVEAMINEAKTIELVKFEGPESLFVKKEQPGQE</sequence>
<keyword evidence="2" id="KW-1185">Reference proteome</keyword>
<organism evidence="1 2">
    <name type="scientific">Planoprotostelium fungivorum</name>
    <dbReference type="NCBI Taxonomy" id="1890364"/>
    <lineage>
        <taxon>Eukaryota</taxon>
        <taxon>Amoebozoa</taxon>
        <taxon>Evosea</taxon>
        <taxon>Variosea</taxon>
        <taxon>Cavosteliida</taxon>
        <taxon>Cavosteliaceae</taxon>
        <taxon>Planoprotostelium</taxon>
    </lineage>
</organism>
<gene>
    <name evidence="1" type="ORF">PROFUN_02192</name>
</gene>
<protein>
    <submittedName>
        <fullName evidence="1">Uncharacterized protein</fullName>
    </submittedName>
</protein>
<reference evidence="1 2" key="1">
    <citation type="journal article" date="2018" name="Genome Biol. Evol.">
        <title>Multiple Roots of Fruiting Body Formation in Amoebozoa.</title>
        <authorList>
            <person name="Hillmann F."/>
            <person name="Forbes G."/>
            <person name="Novohradska S."/>
            <person name="Ferling I."/>
            <person name="Riege K."/>
            <person name="Groth M."/>
            <person name="Westermann M."/>
            <person name="Marz M."/>
            <person name="Spaller T."/>
            <person name="Winckler T."/>
            <person name="Schaap P."/>
            <person name="Glockner G."/>
        </authorList>
    </citation>
    <scope>NUCLEOTIDE SEQUENCE [LARGE SCALE GENOMIC DNA]</scope>
    <source>
        <strain evidence="1 2">Jena</strain>
    </source>
</reference>
<dbReference type="OrthoDB" id="3261851at2759"/>
<dbReference type="AlphaFoldDB" id="A0A2P6NZH1"/>
<dbReference type="InParanoid" id="A0A2P6NZH1"/>
<name>A0A2P6NZH1_9EUKA</name>